<sequence length="396" mass="43723">MCPRLACIHYPRFQRLLLVSSSNTVLHIITGLQDGGAEGVMYRLCKHSASTKHVVISLMDEGKYGSLLREAGIEVFCLGMNPGKPSLFKFFRLVSLVRSVCPGVVQTWMYHADLIGGLAARIAGNKNVYWGIRHSTLERGKTKLSTILVARLCASLSFWLPKKIICCANKASRVHEELGYTKDKLCVIHNGCDLTRFSPNENSRQRVREEFGVSESEFLIGCVGRYHPCKDHENLFKALALVKDAGVNFRCLLVGKNVNKANGALVNAIANLGLDESVLLAGSREDVPDVMNAIDIHVLASSSEGFPNVLAEAMACGTPCVTTEVGDALDIVGDVELTCLPSDPDALASLVQRMFLKWFEGPEIWERTKIHCVQKIQRFSVQSMVDAYEACWYGRK</sequence>
<evidence type="ECO:0000313" key="3">
    <source>
        <dbReference type="Proteomes" id="UP000013165"/>
    </source>
</evidence>
<proteinExistence type="predicted"/>
<feature type="domain" description="Glycosyltransferase subfamily 4-like N-terminal" evidence="1">
    <location>
        <begin position="35"/>
        <end position="196"/>
    </location>
</feature>
<comment type="caution">
    <text evidence="2">The sequence shown here is derived from an EMBL/GenBank/DDBJ whole genome shotgun (WGS) entry which is preliminary data.</text>
</comment>
<dbReference type="Pfam" id="PF13692">
    <property type="entry name" value="Glyco_trans_1_4"/>
    <property type="match status" value="1"/>
</dbReference>
<dbReference type="STRING" id="626887.J057_18520"/>
<keyword evidence="3" id="KW-1185">Reference proteome</keyword>
<evidence type="ECO:0000259" key="1">
    <source>
        <dbReference type="Pfam" id="PF13439"/>
    </source>
</evidence>
<dbReference type="Proteomes" id="UP000013165">
    <property type="component" value="Unassembled WGS sequence"/>
</dbReference>
<dbReference type="Gene3D" id="3.40.50.2000">
    <property type="entry name" value="Glycogen Phosphorylase B"/>
    <property type="match status" value="2"/>
</dbReference>
<accession>A0A371CG80</accession>
<dbReference type="CDD" id="cd03807">
    <property type="entry name" value="GT4_WbnK-like"/>
    <property type="match status" value="1"/>
</dbReference>
<dbReference type="EMBL" id="APLQ01000014">
    <property type="protein sequence ID" value="RDW95418.1"/>
    <property type="molecule type" value="Genomic_DNA"/>
</dbReference>
<name>A0A371CG80_9GAMM</name>
<organism evidence="2 3">
    <name type="scientific">Marinobacter nanhaiticus D15-8W</name>
    <dbReference type="NCBI Taxonomy" id="626887"/>
    <lineage>
        <taxon>Bacteria</taxon>
        <taxon>Pseudomonadati</taxon>
        <taxon>Pseudomonadota</taxon>
        <taxon>Gammaproteobacteria</taxon>
        <taxon>Pseudomonadales</taxon>
        <taxon>Marinobacteraceae</taxon>
        <taxon>Marinobacter</taxon>
    </lineage>
</organism>
<dbReference type="PANTHER" id="PTHR12526:SF630">
    <property type="entry name" value="GLYCOSYLTRANSFERASE"/>
    <property type="match status" value="1"/>
</dbReference>
<reference evidence="2 3" key="1">
    <citation type="journal article" date="2013" name="Genome Announc.">
        <title>Genome Sequence of the Polycyclic Aromatic Hydrocarbon-Degrading Bacterium Strain Marinobacter nanhaiticus D15-8WT.</title>
        <authorList>
            <person name="Cui Z."/>
            <person name="Gao W."/>
            <person name="Li Q."/>
            <person name="Xu G."/>
            <person name="Zheng L."/>
        </authorList>
    </citation>
    <scope>NUCLEOTIDE SEQUENCE [LARGE SCALE GENOMIC DNA]</scope>
    <source>
        <strain evidence="2 3">D15-8W</strain>
    </source>
</reference>
<dbReference type="AlphaFoldDB" id="A0A371CG80"/>
<dbReference type="PANTHER" id="PTHR12526">
    <property type="entry name" value="GLYCOSYLTRANSFERASE"/>
    <property type="match status" value="1"/>
</dbReference>
<keyword evidence="2" id="KW-0808">Transferase</keyword>
<dbReference type="Pfam" id="PF13439">
    <property type="entry name" value="Glyco_transf_4"/>
    <property type="match status" value="1"/>
</dbReference>
<dbReference type="OrthoDB" id="9775208at2"/>
<dbReference type="InterPro" id="IPR028098">
    <property type="entry name" value="Glyco_trans_4-like_N"/>
</dbReference>
<protein>
    <submittedName>
        <fullName evidence="2">Glycosyltransferase</fullName>
    </submittedName>
</protein>
<gene>
    <name evidence="2" type="ORF">J057_24490</name>
</gene>
<evidence type="ECO:0000313" key="2">
    <source>
        <dbReference type="EMBL" id="RDW95418.1"/>
    </source>
</evidence>
<dbReference type="GO" id="GO:0016757">
    <property type="term" value="F:glycosyltransferase activity"/>
    <property type="evidence" value="ECO:0007669"/>
    <property type="project" value="UniProtKB-ARBA"/>
</dbReference>
<dbReference type="SUPFAM" id="SSF53756">
    <property type="entry name" value="UDP-Glycosyltransferase/glycogen phosphorylase"/>
    <property type="match status" value="1"/>
</dbReference>